<evidence type="ECO:0000313" key="2">
    <source>
        <dbReference type="EMBL" id="KAI2655421.1"/>
    </source>
</evidence>
<gene>
    <name evidence="2" type="ORF">H4Q32_017817</name>
</gene>
<keyword evidence="3" id="KW-1185">Reference proteome</keyword>
<feature type="compositionally biased region" description="Pro residues" evidence="1">
    <location>
        <begin position="216"/>
        <end position="229"/>
    </location>
</feature>
<reference evidence="2 3" key="1">
    <citation type="submission" date="2022-01" db="EMBL/GenBank/DDBJ databases">
        <title>A high-quality chromosome-level genome assembly of rohu carp, Labeo rohita.</title>
        <authorList>
            <person name="Arick M.A. II"/>
            <person name="Hsu C.-Y."/>
            <person name="Magbanua Z."/>
            <person name="Pechanova O."/>
            <person name="Grover C."/>
            <person name="Miller E."/>
            <person name="Thrash A."/>
            <person name="Ezzel L."/>
            <person name="Alam S."/>
            <person name="Benzie J."/>
            <person name="Hamilton M."/>
            <person name="Karsi A."/>
            <person name="Lawrence M.L."/>
            <person name="Peterson D.G."/>
        </authorList>
    </citation>
    <scope>NUCLEOTIDE SEQUENCE [LARGE SCALE GENOMIC DNA]</scope>
    <source>
        <strain evidence="3">BAU-BD-2019</strain>
        <tissue evidence="2">Blood</tissue>
    </source>
</reference>
<comment type="caution">
    <text evidence="2">The sequence shown here is derived from an EMBL/GenBank/DDBJ whole genome shotgun (WGS) entry which is preliminary data.</text>
</comment>
<proteinExistence type="predicted"/>
<organism evidence="2 3">
    <name type="scientific">Labeo rohita</name>
    <name type="common">Indian major carp</name>
    <name type="synonym">Cyprinus rohita</name>
    <dbReference type="NCBI Taxonomy" id="84645"/>
    <lineage>
        <taxon>Eukaryota</taxon>
        <taxon>Metazoa</taxon>
        <taxon>Chordata</taxon>
        <taxon>Craniata</taxon>
        <taxon>Vertebrata</taxon>
        <taxon>Euteleostomi</taxon>
        <taxon>Actinopterygii</taxon>
        <taxon>Neopterygii</taxon>
        <taxon>Teleostei</taxon>
        <taxon>Ostariophysi</taxon>
        <taxon>Cypriniformes</taxon>
        <taxon>Cyprinidae</taxon>
        <taxon>Labeoninae</taxon>
        <taxon>Labeonini</taxon>
        <taxon>Labeo</taxon>
    </lineage>
</organism>
<sequence>MTDLAVLVLLLEQGNHSLEDHIIDFVFLANLTHYPDSCLCSFSKLHLIPPHKRSCPAKVLERASPPGARAHPVRPVEVTVGREGAMETPTHCTATEGELRLNLGTLHMEQDLINFYGDLYEVMPPLPPSSELSVFPEVPTCLDFPPILPLLSPSIVPAASVLPPLSPGSPSAHPQPTICAMGSPQVCQFPSASWLENPSYPPPVSESWTPAWPSDPGGPPWLPAPSPPPSAHQLHWAPSSLRLRLGRSSSRHRLRTPLLWLRLVALSPRLCWAPPSLQLRLSPLSLRPWPSGSSEALNGLAPAYLTSLLPRYNPSRSLGSQNSGLLVVPRIAKSTKGGRAFSHLAPKL</sequence>
<dbReference type="Proteomes" id="UP000830375">
    <property type="component" value="Unassembled WGS sequence"/>
</dbReference>
<feature type="region of interest" description="Disordered" evidence="1">
    <location>
        <begin position="205"/>
        <end position="229"/>
    </location>
</feature>
<name>A0ABQ8LZK4_LABRO</name>
<accession>A0ABQ8LZK4</accession>
<dbReference type="EMBL" id="JACTAM010000016">
    <property type="protein sequence ID" value="KAI2655421.1"/>
    <property type="molecule type" value="Genomic_DNA"/>
</dbReference>
<evidence type="ECO:0000256" key="1">
    <source>
        <dbReference type="SAM" id="MobiDB-lite"/>
    </source>
</evidence>
<evidence type="ECO:0000313" key="3">
    <source>
        <dbReference type="Proteomes" id="UP000830375"/>
    </source>
</evidence>
<protein>
    <submittedName>
        <fullName evidence="2">Streptococcal surface protein A</fullName>
    </submittedName>
</protein>